<dbReference type="SMART" id="SM00086">
    <property type="entry name" value="PAC"/>
    <property type="match status" value="2"/>
</dbReference>
<dbReference type="AlphaFoldDB" id="A0A7W9SM64"/>
<evidence type="ECO:0000259" key="8">
    <source>
        <dbReference type="PROSITE" id="PS50112"/>
    </source>
</evidence>
<dbReference type="InterPro" id="IPR013767">
    <property type="entry name" value="PAS_fold"/>
</dbReference>
<dbReference type="PANTHER" id="PTHR43304">
    <property type="entry name" value="PHYTOCHROME-LIKE PROTEIN CPH1"/>
    <property type="match status" value="1"/>
</dbReference>
<dbReference type="InterPro" id="IPR013656">
    <property type="entry name" value="PAS_4"/>
</dbReference>
<dbReference type="CDD" id="cd00130">
    <property type="entry name" value="PAS"/>
    <property type="match status" value="2"/>
</dbReference>
<feature type="domain" description="PAC" evidence="9">
    <location>
        <begin position="216"/>
        <end position="265"/>
    </location>
</feature>
<evidence type="ECO:0000313" key="11">
    <source>
        <dbReference type="Proteomes" id="UP000520814"/>
    </source>
</evidence>
<feature type="domain" description="PAS" evidence="8">
    <location>
        <begin position="451"/>
        <end position="525"/>
    </location>
</feature>
<dbReference type="InterPro" id="IPR005467">
    <property type="entry name" value="His_kinase_dom"/>
</dbReference>
<dbReference type="InterPro" id="IPR000700">
    <property type="entry name" value="PAS-assoc_C"/>
</dbReference>
<dbReference type="GO" id="GO:0006355">
    <property type="term" value="P:regulation of DNA-templated transcription"/>
    <property type="evidence" value="ECO:0007669"/>
    <property type="project" value="InterPro"/>
</dbReference>
<evidence type="ECO:0000256" key="4">
    <source>
        <dbReference type="ARBA" id="ARBA00022679"/>
    </source>
</evidence>
<organism evidence="10 11">
    <name type="scientific">Armatimonas rosea</name>
    <dbReference type="NCBI Taxonomy" id="685828"/>
    <lineage>
        <taxon>Bacteria</taxon>
        <taxon>Bacillati</taxon>
        <taxon>Armatimonadota</taxon>
        <taxon>Armatimonadia</taxon>
        <taxon>Armatimonadales</taxon>
        <taxon>Armatimonadaceae</taxon>
        <taxon>Armatimonas</taxon>
    </lineage>
</organism>
<dbReference type="InterPro" id="IPR003661">
    <property type="entry name" value="HisK_dim/P_dom"/>
</dbReference>
<evidence type="ECO:0000256" key="2">
    <source>
        <dbReference type="ARBA" id="ARBA00012438"/>
    </source>
</evidence>
<dbReference type="RefSeq" id="WP_184192364.1">
    <property type="nucleotide sequence ID" value="NZ_JACHGW010000001.1"/>
</dbReference>
<protein>
    <recommendedName>
        <fullName evidence="2">histidine kinase</fullName>
        <ecNumber evidence="2">2.7.13.3</ecNumber>
    </recommendedName>
</protein>
<keyword evidence="11" id="KW-1185">Reference proteome</keyword>
<keyword evidence="5" id="KW-0418">Kinase</keyword>
<dbReference type="SMART" id="SM00388">
    <property type="entry name" value="HisKA"/>
    <property type="match status" value="1"/>
</dbReference>
<feature type="domain" description="PAS" evidence="8">
    <location>
        <begin position="9"/>
        <end position="80"/>
    </location>
</feature>
<comment type="catalytic activity">
    <reaction evidence="1">
        <text>ATP + protein L-histidine = ADP + protein N-phospho-L-histidine.</text>
        <dbReference type="EC" id="2.7.13.3"/>
    </reaction>
</comment>
<dbReference type="InterPro" id="IPR035965">
    <property type="entry name" value="PAS-like_dom_sf"/>
</dbReference>
<evidence type="ECO:0000259" key="7">
    <source>
        <dbReference type="PROSITE" id="PS50109"/>
    </source>
</evidence>
<evidence type="ECO:0000313" key="10">
    <source>
        <dbReference type="EMBL" id="MBB6048729.1"/>
    </source>
</evidence>
<dbReference type="SMART" id="SM00065">
    <property type="entry name" value="GAF"/>
    <property type="match status" value="1"/>
</dbReference>
<keyword evidence="6" id="KW-0902">Two-component regulatory system</keyword>
<dbReference type="InterPro" id="IPR029016">
    <property type="entry name" value="GAF-like_dom_sf"/>
</dbReference>
<dbReference type="InterPro" id="IPR003594">
    <property type="entry name" value="HATPase_dom"/>
</dbReference>
<dbReference type="PROSITE" id="PS50112">
    <property type="entry name" value="PAS"/>
    <property type="match status" value="2"/>
</dbReference>
<feature type="domain" description="PAC" evidence="9">
    <location>
        <begin position="87"/>
        <end position="136"/>
    </location>
</feature>
<dbReference type="SMART" id="SM00387">
    <property type="entry name" value="HATPase_c"/>
    <property type="match status" value="1"/>
</dbReference>
<proteinExistence type="predicted"/>
<name>A0A7W9SM64_ARMRO</name>
<evidence type="ECO:0000259" key="9">
    <source>
        <dbReference type="PROSITE" id="PS50113"/>
    </source>
</evidence>
<evidence type="ECO:0000256" key="1">
    <source>
        <dbReference type="ARBA" id="ARBA00000085"/>
    </source>
</evidence>
<feature type="domain" description="Histidine kinase" evidence="7">
    <location>
        <begin position="601"/>
        <end position="817"/>
    </location>
</feature>
<sequence length="822" mass="91604">MKPDSPLSSLTGLQTLLEIALDAVVVMDTQGKVVEFNPAAETLFGYTRAEILGQPLAETLVPHDLRDAHKAGLKRYLATGEAHVLGKRIEISALKRDGSLIDIELAIDRLPGETLYFMAYIRDITERKRSARALETSENRLATLVANLYAGVLLEDENRKVALTNQKFCDLFQVPVAPEQLIGQDCSQSGEQSKELFATPEQFVTRVGEILAAQEPVREEELRLADGRILERDYLPIFYEANYRGHLWVYRDITERKQTEKALQKEKELMAALSMASQQFLDNADLEGTFGGLLKSLLSLTKSDYGFLGEVLYTLDGKPYVKTHAITSVAWNDATQALSDTYTGSFEFRNLEAIFGEVLTTEKPVIANDPTNDPRCGSLPPNHPPLEHFLGLPVFRGTELVGIAGIANRPGGYDEATIAYLQPFLSACANIISAYRDDAARAEAVRMLSEANHFVSRINDTAPMLIYLYDLNQRRDLYANRSIAEMLNYSPETRASFVGRELASLMHPEDRRMLQREFRRLRSSTLDETLEFECRLQAASGAWRWYHSRYTVFQRNHHGRPDQILGAAVDVTERKEAEEALQSLTSELQRSNKALQEFASIASHDLKEPLRKIQAFGGRLKSKEAQNLSTDGQDYLARMLSAAERMQVLIDDLLAYSRVTSKAQPFVAVNLNNIAYDVVSDLEARVLQSGGRVRLEPLPELEADPLQMRQLLQNLIGNALKFARPGVAPEVVVWAESAGKPGFTKIFVSDNGIGFAPEYTERIFEVFERLHGHGTYEGTGMGLAISRRIVERHGGTIQATSTPGEGALFTIEIPLFQKGAGA</sequence>
<dbReference type="FunFam" id="3.30.565.10:FF:000006">
    <property type="entry name" value="Sensor histidine kinase WalK"/>
    <property type="match status" value="1"/>
</dbReference>
<evidence type="ECO:0000256" key="6">
    <source>
        <dbReference type="ARBA" id="ARBA00023012"/>
    </source>
</evidence>
<dbReference type="NCBIfam" id="TIGR00229">
    <property type="entry name" value="sensory_box"/>
    <property type="match status" value="2"/>
</dbReference>
<keyword evidence="4" id="KW-0808">Transferase</keyword>
<dbReference type="Pfam" id="PF08448">
    <property type="entry name" value="PAS_4"/>
    <property type="match status" value="1"/>
</dbReference>
<dbReference type="Pfam" id="PF00512">
    <property type="entry name" value="HisKA"/>
    <property type="match status" value="1"/>
</dbReference>
<dbReference type="InterPro" id="IPR003018">
    <property type="entry name" value="GAF"/>
</dbReference>
<dbReference type="InterPro" id="IPR004358">
    <property type="entry name" value="Sig_transdc_His_kin-like_C"/>
</dbReference>
<dbReference type="PROSITE" id="PS50109">
    <property type="entry name" value="HIS_KIN"/>
    <property type="match status" value="1"/>
</dbReference>
<evidence type="ECO:0000256" key="3">
    <source>
        <dbReference type="ARBA" id="ARBA00022553"/>
    </source>
</evidence>
<dbReference type="CDD" id="cd00082">
    <property type="entry name" value="HisKA"/>
    <property type="match status" value="1"/>
</dbReference>
<dbReference type="InterPro" id="IPR052162">
    <property type="entry name" value="Sensor_kinase/Photoreceptor"/>
</dbReference>
<dbReference type="SMART" id="SM00091">
    <property type="entry name" value="PAS"/>
    <property type="match status" value="3"/>
</dbReference>
<dbReference type="Gene3D" id="3.30.450.40">
    <property type="match status" value="1"/>
</dbReference>
<dbReference type="Pfam" id="PF13185">
    <property type="entry name" value="GAF_2"/>
    <property type="match status" value="1"/>
</dbReference>
<dbReference type="GO" id="GO:0000155">
    <property type="term" value="F:phosphorelay sensor kinase activity"/>
    <property type="evidence" value="ECO:0007669"/>
    <property type="project" value="InterPro"/>
</dbReference>
<dbReference type="PANTHER" id="PTHR43304:SF1">
    <property type="entry name" value="PAC DOMAIN-CONTAINING PROTEIN"/>
    <property type="match status" value="1"/>
</dbReference>
<accession>A0A7W9SM64</accession>
<dbReference type="Gene3D" id="3.30.450.20">
    <property type="entry name" value="PAS domain"/>
    <property type="match status" value="3"/>
</dbReference>
<dbReference type="InterPro" id="IPR001610">
    <property type="entry name" value="PAC"/>
</dbReference>
<dbReference type="EMBL" id="JACHGW010000001">
    <property type="protein sequence ID" value="MBB6048729.1"/>
    <property type="molecule type" value="Genomic_DNA"/>
</dbReference>
<dbReference type="SUPFAM" id="SSF55874">
    <property type="entry name" value="ATPase domain of HSP90 chaperone/DNA topoisomerase II/histidine kinase"/>
    <property type="match status" value="1"/>
</dbReference>
<dbReference type="Pfam" id="PF00989">
    <property type="entry name" value="PAS"/>
    <property type="match status" value="1"/>
</dbReference>
<reference evidence="10 11" key="1">
    <citation type="submission" date="2020-08" db="EMBL/GenBank/DDBJ databases">
        <title>Genomic Encyclopedia of Type Strains, Phase IV (KMG-IV): sequencing the most valuable type-strain genomes for metagenomic binning, comparative biology and taxonomic classification.</title>
        <authorList>
            <person name="Goeker M."/>
        </authorList>
    </citation>
    <scope>NUCLEOTIDE SEQUENCE [LARGE SCALE GENOMIC DNA]</scope>
    <source>
        <strain evidence="10 11">DSM 23562</strain>
    </source>
</reference>
<dbReference type="Pfam" id="PF08447">
    <property type="entry name" value="PAS_3"/>
    <property type="match status" value="1"/>
</dbReference>
<dbReference type="Pfam" id="PF02518">
    <property type="entry name" value="HATPase_c"/>
    <property type="match status" value="1"/>
</dbReference>
<dbReference type="SUPFAM" id="SSF55781">
    <property type="entry name" value="GAF domain-like"/>
    <property type="match status" value="1"/>
</dbReference>
<dbReference type="SUPFAM" id="SSF55785">
    <property type="entry name" value="PYP-like sensor domain (PAS domain)"/>
    <property type="match status" value="3"/>
</dbReference>
<dbReference type="PRINTS" id="PR00344">
    <property type="entry name" value="BCTRLSENSOR"/>
</dbReference>
<dbReference type="Gene3D" id="3.30.565.10">
    <property type="entry name" value="Histidine kinase-like ATPase, C-terminal domain"/>
    <property type="match status" value="1"/>
</dbReference>
<feature type="domain" description="PAC" evidence="9">
    <location>
        <begin position="530"/>
        <end position="583"/>
    </location>
</feature>
<keyword evidence="3" id="KW-0597">Phosphoprotein</keyword>
<dbReference type="Gene3D" id="1.10.287.130">
    <property type="match status" value="1"/>
</dbReference>
<dbReference type="Proteomes" id="UP000520814">
    <property type="component" value="Unassembled WGS sequence"/>
</dbReference>
<dbReference type="InterPro" id="IPR036097">
    <property type="entry name" value="HisK_dim/P_sf"/>
</dbReference>
<dbReference type="SUPFAM" id="SSF47384">
    <property type="entry name" value="Homodimeric domain of signal transducing histidine kinase"/>
    <property type="match status" value="1"/>
</dbReference>
<dbReference type="PROSITE" id="PS50113">
    <property type="entry name" value="PAC"/>
    <property type="match status" value="3"/>
</dbReference>
<gene>
    <name evidence="10" type="ORF">HNQ39_000491</name>
</gene>
<dbReference type="InterPro" id="IPR013655">
    <property type="entry name" value="PAS_fold_3"/>
</dbReference>
<dbReference type="InterPro" id="IPR000014">
    <property type="entry name" value="PAS"/>
</dbReference>
<evidence type="ECO:0000256" key="5">
    <source>
        <dbReference type="ARBA" id="ARBA00022777"/>
    </source>
</evidence>
<dbReference type="EC" id="2.7.13.3" evidence="2"/>
<comment type="caution">
    <text evidence="10">The sequence shown here is derived from an EMBL/GenBank/DDBJ whole genome shotgun (WGS) entry which is preliminary data.</text>
</comment>
<dbReference type="InterPro" id="IPR036890">
    <property type="entry name" value="HATPase_C_sf"/>
</dbReference>